<gene>
    <name evidence="8" type="ORF">H2204_006585</name>
</gene>
<dbReference type="SUPFAM" id="SSF57701">
    <property type="entry name" value="Zn2/Cys6 DNA-binding domain"/>
    <property type="match status" value="1"/>
</dbReference>
<evidence type="ECO:0000256" key="2">
    <source>
        <dbReference type="ARBA" id="ARBA00023015"/>
    </source>
</evidence>
<protein>
    <recommendedName>
        <fullName evidence="7">Zn(2)-C6 fungal-type domain-containing protein</fullName>
    </recommendedName>
</protein>
<dbReference type="SMART" id="SM00066">
    <property type="entry name" value="GAL4"/>
    <property type="match status" value="1"/>
</dbReference>
<dbReference type="Pfam" id="PF04082">
    <property type="entry name" value="Fungal_trans"/>
    <property type="match status" value="1"/>
</dbReference>
<dbReference type="Proteomes" id="UP001172681">
    <property type="component" value="Unassembled WGS sequence"/>
</dbReference>
<dbReference type="InterPro" id="IPR007219">
    <property type="entry name" value="XnlR_reg_dom"/>
</dbReference>
<evidence type="ECO:0000256" key="4">
    <source>
        <dbReference type="ARBA" id="ARBA00023163"/>
    </source>
</evidence>
<accession>A0AA38Y3U8</accession>
<evidence type="ECO:0000256" key="1">
    <source>
        <dbReference type="ARBA" id="ARBA00022723"/>
    </source>
</evidence>
<proteinExistence type="predicted"/>
<evidence type="ECO:0000313" key="9">
    <source>
        <dbReference type="Proteomes" id="UP001172681"/>
    </source>
</evidence>
<keyword evidence="3" id="KW-0238">DNA-binding</keyword>
<feature type="region of interest" description="Disordered" evidence="6">
    <location>
        <begin position="1175"/>
        <end position="1194"/>
    </location>
</feature>
<reference evidence="8" key="1">
    <citation type="submission" date="2022-10" db="EMBL/GenBank/DDBJ databases">
        <title>Culturing micro-colonial fungi from biological soil crusts in the Mojave desert and describing Neophaeococcomyces mojavensis, and introducing the new genera and species Taxawa tesnikishii.</title>
        <authorList>
            <person name="Kurbessoian T."/>
            <person name="Stajich J.E."/>
        </authorList>
    </citation>
    <scope>NUCLEOTIDE SEQUENCE</scope>
    <source>
        <strain evidence="8">TK_35</strain>
    </source>
</reference>
<keyword evidence="4" id="KW-0804">Transcription</keyword>
<dbReference type="InterPro" id="IPR036864">
    <property type="entry name" value="Zn2-C6_fun-type_DNA-bd_sf"/>
</dbReference>
<dbReference type="EMBL" id="JAPDRN010000041">
    <property type="protein sequence ID" value="KAJ9634037.1"/>
    <property type="molecule type" value="Genomic_DNA"/>
</dbReference>
<evidence type="ECO:0000256" key="6">
    <source>
        <dbReference type="SAM" id="MobiDB-lite"/>
    </source>
</evidence>
<dbReference type="PROSITE" id="PS50048">
    <property type="entry name" value="ZN2_CY6_FUNGAL_2"/>
    <property type="match status" value="1"/>
</dbReference>
<keyword evidence="9" id="KW-1185">Reference proteome</keyword>
<evidence type="ECO:0000256" key="3">
    <source>
        <dbReference type="ARBA" id="ARBA00023125"/>
    </source>
</evidence>
<sequence>MTNAPPLKRRRVTRACDSCRSLKAKCDGVQPTCGRCDGYGYACTWNEGGRRKEFNATNRVGLESLSMETQMLRDAIVAYNDLVKDLRPALSPDDRKIIDVRLASIQFPDSLTELSGNGAPKIAAPAEKLGAEHDPSLLSQRFLGEASDIHFFHAVESAFCQHHELGQDVTAETSDARVESYEQECRRHQASSQNQGHHFPRRTTADKFVNIYFSTIHNAYPFISEPDFRETYESFWQQESLGRISGPWLSMLLTIFAIGACYEGIAEPEDQDVDGPEMSLQHQRYFEHATAIAQKYTSKHTVDFVCALLAQCFYLLATCQTDRCWTTLGLAVRIAQSIGLHVEDERCPDLGRSLAAPREQRRRVWYSIFILDRLVAMQLGRPPAICDGNFNVRLPSRQSDTDLVDVTSQGDSHGQYWAGDYFIAMIAFSEIIGKVFNNLYGPRKSDDAASTLSTIDRLNPELLQWRSNLPRNLRFDLSHTFEKSTVYKRQRNMLAMKFYNLQALIHRPFLAPSKIPGSCPTSSAFYQTEGRRITLSKRTCVMSAQHTAKLLHNLEDKKSLVYGFPWWQMISCLLCASSILLVAPMCADPDTDKEPFKEIDWTAVDEDADVCLKVFEALSPNSNAARLASDMMQRLRKTRMMSQGRSTDCSEMELMLTPMVEGGSDTVADPSNFFDPAIPSSMDLIVPSQDSFNLMFQGMPYEVSEPIMSKFEAFIVTRISMALSICLTHDERKPITPGSVVLGVVKLRIHEDQIIESLEIDFKGLTKVFLKQNYGDLAASRADYLSKGYLFSRHQNLYSGGGCVQRKGAYAWPFAFRVPLFAAPRILPSGSKDLFNSTVPWRGDLVVDKRPHPLPPSMVHTGRFLCSVHYFLEATLVQRPAEINGAKGTSTKVQASRNIPIQSLDMTPRAEGDWPYVIHRRRMRCASTGAHIHTALRRITLLPAKALGVSAGCETELCFSVLLPQRIDSGGKSPLSIPVSCSIQPSSAVQSSGPASAVMERSLESIELFFKLSLIRLTQARAGCHTSSSSKRIFMRKGSATMPVSSLASPTTTLAETDTRTNTSAFSVNLGDMADLSVPTELLVADFSTYNIAQSHSFEVIFRVRYAGKKHRVALRWVPVSVVPRSEDNLERRLLSAGVEEDDVWGCDSVGIPWREYAATRSGGMREGLEAWVEEYDESDEDDGPKTPPPMYTA</sequence>
<dbReference type="Gene3D" id="4.10.240.10">
    <property type="entry name" value="Zn(2)-C6 fungal-type DNA-binding domain"/>
    <property type="match status" value="1"/>
</dbReference>
<dbReference type="GO" id="GO:0006351">
    <property type="term" value="P:DNA-templated transcription"/>
    <property type="evidence" value="ECO:0007669"/>
    <property type="project" value="InterPro"/>
</dbReference>
<dbReference type="PROSITE" id="PS00463">
    <property type="entry name" value="ZN2_CY6_FUNGAL_1"/>
    <property type="match status" value="1"/>
</dbReference>
<evidence type="ECO:0000259" key="7">
    <source>
        <dbReference type="PROSITE" id="PS50048"/>
    </source>
</evidence>
<dbReference type="GO" id="GO:0000435">
    <property type="term" value="P:positive regulation of transcription from RNA polymerase II promoter by galactose"/>
    <property type="evidence" value="ECO:0007669"/>
    <property type="project" value="TreeGrafter"/>
</dbReference>
<organism evidence="8 9">
    <name type="scientific">Knufia peltigerae</name>
    <dbReference type="NCBI Taxonomy" id="1002370"/>
    <lineage>
        <taxon>Eukaryota</taxon>
        <taxon>Fungi</taxon>
        <taxon>Dikarya</taxon>
        <taxon>Ascomycota</taxon>
        <taxon>Pezizomycotina</taxon>
        <taxon>Eurotiomycetes</taxon>
        <taxon>Chaetothyriomycetidae</taxon>
        <taxon>Chaetothyriales</taxon>
        <taxon>Trichomeriaceae</taxon>
        <taxon>Knufia</taxon>
    </lineage>
</organism>
<evidence type="ECO:0000313" key="8">
    <source>
        <dbReference type="EMBL" id="KAJ9634037.1"/>
    </source>
</evidence>
<dbReference type="GO" id="GO:0000978">
    <property type="term" value="F:RNA polymerase II cis-regulatory region sequence-specific DNA binding"/>
    <property type="evidence" value="ECO:0007669"/>
    <property type="project" value="TreeGrafter"/>
</dbReference>
<dbReference type="Pfam" id="PF00172">
    <property type="entry name" value="Zn_clus"/>
    <property type="match status" value="1"/>
</dbReference>
<keyword evidence="1" id="KW-0479">Metal-binding</keyword>
<dbReference type="PANTHER" id="PTHR47424:SF3">
    <property type="entry name" value="REGULATORY PROTEIN GAL4"/>
    <property type="match status" value="1"/>
</dbReference>
<dbReference type="InterPro" id="IPR001138">
    <property type="entry name" value="Zn2Cys6_DnaBD"/>
</dbReference>
<name>A0AA38Y3U8_9EURO</name>
<evidence type="ECO:0000256" key="5">
    <source>
        <dbReference type="ARBA" id="ARBA00023242"/>
    </source>
</evidence>
<keyword evidence="5" id="KW-0539">Nucleus</keyword>
<dbReference type="GO" id="GO:0005634">
    <property type="term" value="C:nucleus"/>
    <property type="evidence" value="ECO:0007669"/>
    <property type="project" value="TreeGrafter"/>
</dbReference>
<dbReference type="InterPro" id="IPR014752">
    <property type="entry name" value="Arrestin-like_C"/>
</dbReference>
<dbReference type="CDD" id="cd12148">
    <property type="entry name" value="fungal_TF_MHR"/>
    <property type="match status" value="1"/>
</dbReference>
<comment type="caution">
    <text evidence="8">The sequence shown here is derived from an EMBL/GenBank/DDBJ whole genome shotgun (WGS) entry which is preliminary data.</text>
</comment>
<dbReference type="GO" id="GO:0000981">
    <property type="term" value="F:DNA-binding transcription factor activity, RNA polymerase II-specific"/>
    <property type="evidence" value="ECO:0007669"/>
    <property type="project" value="InterPro"/>
</dbReference>
<dbReference type="CDD" id="cd00067">
    <property type="entry name" value="GAL4"/>
    <property type="match status" value="1"/>
</dbReference>
<dbReference type="Gene3D" id="2.60.40.640">
    <property type="match status" value="1"/>
</dbReference>
<dbReference type="InterPro" id="IPR051127">
    <property type="entry name" value="Fungal_SecMet_Regulators"/>
</dbReference>
<dbReference type="GO" id="GO:0008270">
    <property type="term" value="F:zinc ion binding"/>
    <property type="evidence" value="ECO:0007669"/>
    <property type="project" value="InterPro"/>
</dbReference>
<feature type="domain" description="Zn(2)-C6 fungal-type" evidence="7">
    <location>
        <begin position="15"/>
        <end position="45"/>
    </location>
</feature>
<dbReference type="PANTHER" id="PTHR47424">
    <property type="entry name" value="REGULATORY PROTEIN GAL4"/>
    <property type="match status" value="1"/>
</dbReference>
<dbReference type="SMART" id="SM00906">
    <property type="entry name" value="Fungal_trans"/>
    <property type="match status" value="1"/>
</dbReference>
<dbReference type="AlphaFoldDB" id="A0AA38Y3U8"/>
<keyword evidence="2" id="KW-0805">Transcription regulation</keyword>